<evidence type="ECO:0000313" key="3">
    <source>
        <dbReference type="Proteomes" id="UP000001075"/>
    </source>
</evidence>
<dbReference type="InParanoid" id="G3IML6"/>
<gene>
    <name evidence="2" type="ORF">I79_025156</name>
</gene>
<sequence>MTWSSLQGVKGASPVLTETETHDASLRRHKTSCGWPTTPRVGCSLDSGSSRLPSLRYSPISRCQNRGSEMGVIHQSPPNPPAKR</sequence>
<dbReference type="AlphaFoldDB" id="G3IML6"/>
<feature type="region of interest" description="Disordered" evidence="1">
    <location>
        <begin position="1"/>
        <end position="56"/>
    </location>
</feature>
<accession>G3IML6</accession>
<protein>
    <submittedName>
        <fullName evidence="2">Uncharacterized protein</fullName>
    </submittedName>
</protein>
<evidence type="ECO:0000256" key="1">
    <source>
        <dbReference type="SAM" id="MobiDB-lite"/>
    </source>
</evidence>
<organism evidence="2 3">
    <name type="scientific">Cricetulus griseus</name>
    <name type="common">Chinese hamster</name>
    <name type="synonym">Cricetulus barabensis griseus</name>
    <dbReference type="NCBI Taxonomy" id="10029"/>
    <lineage>
        <taxon>Eukaryota</taxon>
        <taxon>Metazoa</taxon>
        <taxon>Chordata</taxon>
        <taxon>Craniata</taxon>
        <taxon>Vertebrata</taxon>
        <taxon>Euteleostomi</taxon>
        <taxon>Mammalia</taxon>
        <taxon>Eutheria</taxon>
        <taxon>Euarchontoglires</taxon>
        <taxon>Glires</taxon>
        <taxon>Rodentia</taxon>
        <taxon>Myomorpha</taxon>
        <taxon>Muroidea</taxon>
        <taxon>Cricetidae</taxon>
        <taxon>Cricetinae</taxon>
        <taxon>Cricetulus</taxon>
    </lineage>
</organism>
<proteinExistence type="predicted"/>
<evidence type="ECO:0000313" key="2">
    <source>
        <dbReference type="EMBL" id="EGW12400.1"/>
    </source>
</evidence>
<dbReference type="Proteomes" id="UP000001075">
    <property type="component" value="Unassembled WGS sequence"/>
</dbReference>
<name>G3IML6_CRIGR</name>
<reference evidence="3" key="1">
    <citation type="journal article" date="2011" name="Nat. Biotechnol.">
        <title>The genomic sequence of the Chinese hamster ovary (CHO)-K1 cell line.</title>
        <authorList>
            <person name="Xu X."/>
            <person name="Nagarajan H."/>
            <person name="Lewis N.E."/>
            <person name="Pan S."/>
            <person name="Cai Z."/>
            <person name="Liu X."/>
            <person name="Chen W."/>
            <person name="Xie M."/>
            <person name="Wang W."/>
            <person name="Hammond S."/>
            <person name="Andersen M.R."/>
            <person name="Neff N."/>
            <person name="Passarelli B."/>
            <person name="Koh W."/>
            <person name="Fan H.C."/>
            <person name="Wang J."/>
            <person name="Gui Y."/>
            <person name="Lee K.H."/>
            <person name="Betenbaugh M.J."/>
            <person name="Quake S.R."/>
            <person name="Famili I."/>
            <person name="Palsson B.O."/>
            <person name="Wang J."/>
        </authorList>
    </citation>
    <scope>NUCLEOTIDE SEQUENCE [LARGE SCALE GENOMIC DNA]</scope>
    <source>
        <strain evidence="3">CHO K1 cell line</strain>
    </source>
</reference>
<dbReference type="EMBL" id="JH004859">
    <property type="protein sequence ID" value="EGW12400.1"/>
    <property type="molecule type" value="Genomic_DNA"/>
</dbReference>